<reference evidence="2 3" key="1">
    <citation type="submission" date="2017-02" db="EMBL/GenBank/DDBJ databases">
        <authorList>
            <person name="Peterson S.W."/>
        </authorList>
    </citation>
    <scope>NUCLEOTIDE SEQUENCE [LARGE SCALE GENOMIC DNA]</scope>
    <source>
        <strain evidence="2 3">ATCC 35992</strain>
    </source>
</reference>
<dbReference type="InterPro" id="IPR036116">
    <property type="entry name" value="FN3_sf"/>
</dbReference>
<accession>A0A1T4V9M1</accession>
<sequence length="549" mass="61804">MNNLKRKISKLMVAIMVVLSLDVSGYSGFAINGNEKVYAAAAKTKKGIYEGFVDRLNFPNYALELYDSLYDNSLDAGGYLIDEKNVDRVEEGCYVHDVTTETGVVPASSNYAIESFIQNQVGKSDVPSNIYQVYFAFYFDHPEVFWIKQSPKLRYSYSVKLNKTTGNLEYTIIYSIVIKDTYANFDLRDTQKYKTPADIIKAMAKRDSLVKKISKKVARKDSYSTVCALNKYLVKINNYNSLVLANVPGESLYTHQAMCALEGNKGKNGPICMAYASAFKLICDNLGIPCINVCGDATTANGTTGGHQWNNVKLDDGKWYAIDVTWNDTGHKVDAYLCVGSETKTAEVAFRKSHKMTNKGYTIYTGFTNQPELSKGKYSQNACKIVLAKKVYKYTGKKIKAAFKVYDKKKKLIKRKFYKVKYKNNKKCGRGEITIKFKGKYKNLKTKKVYFDIVPRTGSIDSIMPFKNSAYVKLKSVKGVSGYEIKCSSDLSFKRASSKTVTVKKNATDTLVEGLESGKTYHFRVRTYVKKNGKRYYSDYSNVSGVVIN</sequence>
<protein>
    <submittedName>
        <fullName evidence="2">Transglutaminase-like superfamily protein</fullName>
    </submittedName>
</protein>
<evidence type="ECO:0000259" key="1">
    <source>
        <dbReference type="PROSITE" id="PS50853"/>
    </source>
</evidence>
<dbReference type="EMBL" id="FUXZ01000003">
    <property type="protein sequence ID" value="SKA61221.1"/>
    <property type="molecule type" value="Genomic_DNA"/>
</dbReference>
<dbReference type="SUPFAM" id="SSF54001">
    <property type="entry name" value="Cysteine proteinases"/>
    <property type="match status" value="1"/>
</dbReference>
<dbReference type="Pfam" id="PF01841">
    <property type="entry name" value="Transglut_core"/>
    <property type="match status" value="1"/>
</dbReference>
<evidence type="ECO:0000313" key="2">
    <source>
        <dbReference type="EMBL" id="SKA61221.1"/>
    </source>
</evidence>
<name>A0A1T4V9M1_9FIRM</name>
<dbReference type="SUPFAM" id="SSF49265">
    <property type="entry name" value="Fibronectin type III"/>
    <property type="match status" value="1"/>
</dbReference>
<dbReference type="OrthoDB" id="9788327at2"/>
<organism evidence="2 3">
    <name type="scientific">Eubacterium uniforme</name>
    <dbReference type="NCBI Taxonomy" id="39495"/>
    <lineage>
        <taxon>Bacteria</taxon>
        <taxon>Bacillati</taxon>
        <taxon>Bacillota</taxon>
        <taxon>Clostridia</taxon>
        <taxon>Eubacteriales</taxon>
        <taxon>Eubacteriaceae</taxon>
        <taxon>Eubacterium</taxon>
    </lineage>
</organism>
<gene>
    <name evidence="2" type="ORF">SAMN02745111_00411</name>
</gene>
<proteinExistence type="predicted"/>
<dbReference type="InterPro" id="IPR013783">
    <property type="entry name" value="Ig-like_fold"/>
</dbReference>
<feature type="domain" description="Fibronectin type-III" evidence="1">
    <location>
        <begin position="454"/>
        <end position="549"/>
    </location>
</feature>
<dbReference type="AlphaFoldDB" id="A0A1T4V9M1"/>
<evidence type="ECO:0000313" key="3">
    <source>
        <dbReference type="Proteomes" id="UP000190814"/>
    </source>
</evidence>
<dbReference type="RefSeq" id="WP_078765301.1">
    <property type="nucleotide sequence ID" value="NZ_FUXZ01000003.1"/>
</dbReference>
<dbReference type="Proteomes" id="UP000190814">
    <property type="component" value="Unassembled WGS sequence"/>
</dbReference>
<keyword evidence="3" id="KW-1185">Reference proteome</keyword>
<dbReference type="Gene3D" id="2.60.40.10">
    <property type="entry name" value="Immunoglobulins"/>
    <property type="match status" value="1"/>
</dbReference>
<dbReference type="InterPro" id="IPR002931">
    <property type="entry name" value="Transglutaminase-like"/>
</dbReference>
<dbReference type="InterPro" id="IPR003961">
    <property type="entry name" value="FN3_dom"/>
</dbReference>
<dbReference type="STRING" id="39495.SAMN02745111_00411"/>
<dbReference type="PROSITE" id="PS50853">
    <property type="entry name" value="FN3"/>
    <property type="match status" value="1"/>
</dbReference>
<dbReference type="InterPro" id="IPR038765">
    <property type="entry name" value="Papain-like_cys_pep_sf"/>
</dbReference>
<dbReference type="Gene3D" id="3.10.620.30">
    <property type="match status" value="1"/>
</dbReference>